<dbReference type="InterPro" id="IPR012337">
    <property type="entry name" value="RNaseH-like_sf"/>
</dbReference>
<protein>
    <submittedName>
        <fullName evidence="2">Uncharacterized protein LOC120272948</fullName>
    </submittedName>
</protein>
<accession>A0AB40CAS0</accession>
<sequence>MDDFSVFGDSFELYLRNLERVLTRCQNRRDWADHLDDALWEYRTAYKTPIGTTPYRLVYGKACHLPVELEHKAYWAIKFLNLDSTLAGEKRKLQLNELDEWRAMVYESSKLYKERVKEYHDRYIKHPKQFQVGNQVLLFNSRLRLFPGKLRLHWSGPYTVTQVSPHGAVK</sequence>
<dbReference type="Proteomes" id="UP001515500">
    <property type="component" value="Chromosome 2"/>
</dbReference>
<dbReference type="RefSeq" id="XP_039135524.1">
    <property type="nucleotide sequence ID" value="XM_039279590.1"/>
</dbReference>
<dbReference type="GO" id="GO:0003676">
    <property type="term" value="F:nucleic acid binding"/>
    <property type="evidence" value="ECO:0007669"/>
    <property type="project" value="InterPro"/>
</dbReference>
<dbReference type="InterPro" id="IPR036397">
    <property type="entry name" value="RNaseH_sf"/>
</dbReference>
<dbReference type="AlphaFoldDB" id="A0AB40CAS0"/>
<keyword evidence="1" id="KW-1185">Reference proteome</keyword>
<proteinExistence type="predicted"/>
<dbReference type="SUPFAM" id="SSF53098">
    <property type="entry name" value="Ribonuclease H-like"/>
    <property type="match status" value="1"/>
</dbReference>
<organism evidence="1 2">
    <name type="scientific">Dioscorea cayennensis subsp. rotundata</name>
    <name type="common">White Guinea yam</name>
    <name type="synonym">Dioscorea rotundata</name>
    <dbReference type="NCBI Taxonomy" id="55577"/>
    <lineage>
        <taxon>Eukaryota</taxon>
        <taxon>Viridiplantae</taxon>
        <taxon>Streptophyta</taxon>
        <taxon>Embryophyta</taxon>
        <taxon>Tracheophyta</taxon>
        <taxon>Spermatophyta</taxon>
        <taxon>Magnoliopsida</taxon>
        <taxon>Liliopsida</taxon>
        <taxon>Dioscoreales</taxon>
        <taxon>Dioscoreaceae</taxon>
        <taxon>Dioscorea</taxon>
    </lineage>
</organism>
<gene>
    <name evidence="2" type="primary">LOC120272948</name>
</gene>
<dbReference type="Gene3D" id="3.30.420.10">
    <property type="entry name" value="Ribonuclease H-like superfamily/Ribonuclease H"/>
    <property type="match status" value="1"/>
</dbReference>
<evidence type="ECO:0000313" key="1">
    <source>
        <dbReference type="Proteomes" id="UP001515500"/>
    </source>
</evidence>
<evidence type="ECO:0000313" key="2">
    <source>
        <dbReference type="RefSeq" id="XP_039135524.1"/>
    </source>
</evidence>
<reference evidence="2" key="1">
    <citation type="submission" date="2025-08" db="UniProtKB">
        <authorList>
            <consortium name="RefSeq"/>
        </authorList>
    </citation>
    <scope>IDENTIFICATION</scope>
</reference>
<dbReference type="GeneID" id="120272948"/>
<dbReference type="PANTHER" id="PTHR47266">
    <property type="entry name" value="ENDONUCLEASE-RELATED"/>
    <property type="match status" value="1"/>
</dbReference>
<name>A0AB40CAS0_DIOCR</name>
<dbReference type="InterPro" id="IPR052160">
    <property type="entry name" value="Gypsy_RT_Integrase-like"/>
</dbReference>